<evidence type="ECO:0000313" key="3">
    <source>
        <dbReference type="Proteomes" id="UP000095284"/>
    </source>
</evidence>
<dbReference type="Proteomes" id="UP000095284">
    <property type="component" value="Unplaced"/>
</dbReference>
<dbReference type="PANTHER" id="PTHR10974:SF48">
    <property type="entry name" value="SULFATASE DOMAIN-CONTAINING PROTEIN"/>
    <property type="match status" value="1"/>
</dbReference>
<dbReference type="PANTHER" id="PTHR10974">
    <property type="entry name" value="FI08016P-RELATED"/>
    <property type="match status" value="1"/>
</dbReference>
<protein>
    <submittedName>
        <fullName evidence="1">(pine wood nematode) hypothetical protein</fullName>
    </submittedName>
</protein>
<proteinExistence type="predicted"/>
<accession>A0A1I7RNX8</accession>
<dbReference type="Proteomes" id="UP000659654">
    <property type="component" value="Unassembled WGS sequence"/>
</dbReference>
<dbReference type="OrthoDB" id="413313at2759"/>
<dbReference type="WBParaSite" id="BXY_0241700.1">
    <property type="protein sequence ID" value="BXY_0241700.1"/>
    <property type="gene ID" value="BXY_0241700"/>
</dbReference>
<organism evidence="3 5">
    <name type="scientific">Bursaphelenchus xylophilus</name>
    <name type="common">Pinewood nematode worm</name>
    <name type="synonym">Aphelenchoides xylophilus</name>
    <dbReference type="NCBI Taxonomy" id="6326"/>
    <lineage>
        <taxon>Eukaryota</taxon>
        <taxon>Metazoa</taxon>
        <taxon>Ecdysozoa</taxon>
        <taxon>Nematoda</taxon>
        <taxon>Chromadorea</taxon>
        <taxon>Rhabditida</taxon>
        <taxon>Tylenchina</taxon>
        <taxon>Tylenchomorpha</taxon>
        <taxon>Aphelenchoidea</taxon>
        <taxon>Aphelenchoididae</taxon>
        <taxon>Bursaphelenchus</taxon>
    </lineage>
</organism>
<evidence type="ECO:0000313" key="2">
    <source>
        <dbReference type="EMBL" id="CAG9124370.1"/>
    </source>
</evidence>
<dbReference type="SUPFAM" id="SSF53649">
    <property type="entry name" value="Alkaline phosphatase-like"/>
    <property type="match status" value="1"/>
</dbReference>
<dbReference type="CDD" id="cd16021">
    <property type="entry name" value="ALP_like"/>
    <property type="match status" value="1"/>
</dbReference>
<dbReference type="EMBL" id="CAJFDI010000005">
    <property type="protein sequence ID" value="CAD5232252.1"/>
    <property type="molecule type" value="Genomic_DNA"/>
</dbReference>
<keyword evidence="4" id="KW-1185">Reference proteome</keyword>
<name>A0A1I7RNX8_BURXY</name>
<dbReference type="SMR" id="A0A1I7RNX8"/>
<dbReference type="Gene3D" id="3.40.720.10">
    <property type="entry name" value="Alkaline Phosphatase, subunit A"/>
    <property type="match status" value="1"/>
</dbReference>
<dbReference type="EMBL" id="CAJFCV020000005">
    <property type="protein sequence ID" value="CAG9124370.1"/>
    <property type="molecule type" value="Genomic_DNA"/>
</dbReference>
<reference evidence="2" key="2">
    <citation type="submission" date="2020-08" db="EMBL/GenBank/DDBJ databases">
        <authorList>
            <person name="Kikuchi T."/>
        </authorList>
    </citation>
    <scope>NUCLEOTIDE SEQUENCE</scope>
    <source>
        <strain evidence="1">Ka4C1</strain>
    </source>
</reference>
<dbReference type="FunFam" id="3.40.720.10:FF:000017">
    <property type="entry name" value="Predicted protein"/>
    <property type="match status" value="1"/>
</dbReference>
<dbReference type="GO" id="GO:0005615">
    <property type="term" value="C:extracellular space"/>
    <property type="evidence" value="ECO:0007669"/>
    <property type="project" value="TreeGrafter"/>
</dbReference>
<dbReference type="Proteomes" id="UP000582659">
    <property type="component" value="Unassembled WGS sequence"/>
</dbReference>
<sequence>MPLFHAFRPHFMAKYKVLFVLAALGICSLIYLGQQDGVDPRYQALFKRVGNNEAGCRLPNPDPWDETILHYIEYPGPLDCKQVQLPLTYLDSRILKLNNSALKEAGYSRDSIKCQFRCFQWKSDDENQYLEWNDLNSEPIDCEFIEVSCSRKMLPISIYSQLHAQAIPKFESSDDKQYSVTMFVIDSISQSHLKRGLNQTLSVLTSKYGSRIMNGFTKVADNSFPNAVAFLTGKDIRIDELPGPQSGGHFDDWNFIWKDFKKSSHVTYYAEDYPDYNLFNYLSKGFTTPPVDHYFRPFWRQVYDSMVYRRSTYLCYNTEPMHRVQLRYLKEFLQGYSGKKPTFALNWLTELAHDRLSQVSSADPDLAAFFDSTVDQQKDSFLFVFSDHGHRFDPIRQTMIGRLEERMPFFTVHIPESLKKKVPGLQRIIDWNSKQLTSFYDLYVTLQDINYLNQHNSWDELAHQKPGFTLQPIHRFRRFSKRGLSLLRPIPADRNCDQAGIPEEYCICQREKQISKEDPVVKRAAEELISEINKILKPHGECAQLSLTEIRGASSSLPNADILQKPGTFFHSTSLSLGAYINYLVMVSAAPSNAIFEGVVRHDISTDKLNVVGEINRINRYGNQSVCVHEQLLRKFCYCI</sequence>
<reference evidence="5" key="1">
    <citation type="submission" date="2016-11" db="UniProtKB">
        <authorList>
            <consortium name="WormBaseParasite"/>
        </authorList>
    </citation>
    <scope>IDENTIFICATION</scope>
</reference>
<dbReference type="eggNOG" id="ENOG502RMS7">
    <property type="taxonomic scope" value="Eukaryota"/>
</dbReference>
<evidence type="ECO:0000313" key="5">
    <source>
        <dbReference type="WBParaSite" id="BXY_0241700.1"/>
    </source>
</evidence>
<evidence type="ECO:0000313" key="1">
    <source>
        <dbReference type="EMBL" id="CAD5232252.1"/>
    </source>
</evidence>
<dbReference type="Pfam" id="PF02995">
    <property type="entry name" value="DUF229"/>
    <property type="match status" value="1"/>
</dbReference>
<evidence type="ECO:0000313" key="4">
    <source>
        <dbReference type="Proteomes" id="UP000659654"/>
    </source>
</evidence>
<dbReference type="AlphaFoldDB" id="A0A1I7RNX8"/>
<gene>
    <name evidence="1" type="ORF">BXYJ_LOCUS12343</name>
</gene>
<dbReference type="InterPro" id="IPR004245">
    <property type="entry name" value="DUF229"/>
</dbReference>
<dbReference type="InterPro" id="IPR017850">
    <property type="entry name" value="Alkaline_phosphatase_core_sf"/>
</dbReference>